<dbReference type="RefSeq" id="WP_131959076.1">
    <property type="nucleotide sequence ID" value="NZ_SMFL01000005.1"/>
</dbReference>
<evidence type="ECO:0000256" key="4">
    <source>
        <dbReference type="ARBA" id="ARBA00012268"/>
    </source>
</evidence>
<dbReference type="SUPFAM" id="SSF81296">
    <property type="entry name" value="E set domains"/>
    <property type="match status" value="1"/>
</dbReference>
<dbReference type="CDD" id="cd11325">
    <property type="entry name" value="AmyAc_GTHase"/>
    <property type="match status" value="1"/>
</dbReference>
<sequence>MRKIGASYFTGKCEFSVWAPEKDQMYLHLESPVEQIFEMKKTSDGYFITTLSNIQAGSRYRFAPNGSEKFPDPASHYQPEGVHGPSEVVDHNEFKWNNTSWSGLPLKDLIFYEIHVGTFSSEGTFEAMIPLLDELAETGINAIEIMPVSQFPGNRNWGYDGVFPYAVQNSYGGPQKFKEFVDAAHSKGIAVFLDVVFNHIGPEGNYFERFGPYFTNTYCTPWGNAINFDGEWSDGVREYFANSILHWYENYHLDGLRVDAVHMMFDNGAVHFWELVNEKLDKLRQKLGRSFYLIAESDLNSPRVTKSPVSGGWGFNVQWLDDFHHSLYVLLDKEGQERYEDFGQMEQLAKAYTDGFVHSGEYVKFRKRKHGSSSAGVSGDHFVVFNQNHDQVGNRVGGERLSMLVDFDRQKLAAAAILLSPYLPMLFMGEEFAADTPFFYFVSHSEEELIKMVVEGRRKEFANYKWEFDPPNPQEEETFEKSKLNWAQRKSGKHLVMLNWHKKLISIRHTHPVLQNFYKNDIRVTLFGEKGFVLHRKSSDEQHELICIFNLGSERESIVVPRRKTHWKKILDSRDPEWLEEESTLASNFPDSIFGGEVIYINELSVTVYEAADA</sequence>
<dbReference type="InterPro" id="IPR006047">
    <property type="entry name" value="GH13_cat_dom"/>
</dbReference>
<dbReference type="UniPathway" id="UPA00299"/>
<evidence type="ECO:0000313" key="20">
    <source>
        <dbReference type="Proteomes" id="UP000294850"/>
    </source>
</evidence>
<evidence type="ECO:0000256" key="17">
    <source>
        <dbReference type="PIRSR" id="PIRSR006337-3"/>
    </source>
</evidence>
<evidence type="ECO:0000256" key="12">
    <source>
        <dbReference type="ARBA" id="ARBA00034013"/>
    </source>
</evidence>
<dbReference type="GO" id="GO:0033942">
    <property type="term" value="F:4-alpha-D-(1-&gt;4)-alpha-D-glucanotrehalose trehalohydrolase activity"/>
    <property type="evidence" value="ECO:0007669"/>
    <property type="project" value="UniProtKB-EC"/>
</dbReference>
<dbReference type="Gene3D" id="2.60.40.10">
    <property type="entry name" value="Immunoglobulins"/>
    <property type="match status" value="1"/>
</dbReference>
<comment type="catalytic activity">
    <reaction evidence="12 14">
        <text>hydrolysis of (1-&gt;4)-alpha-D-glucosidic linkage in 4-alpha-D-[(1-&gt;4)-alpha-D-glucanosyl]n trehalose to yield trehalose and (1-&gt;4)-alpha-D-glucan.</text>
        <dbReference type="EC" id="3.2.1.141"/>
    </reaction>
</comment>
<evidence type="ECO:0000256" key="7">
    <source>
        <dbReference type="ARBA" id="ARBA00022801"/>
    </source>
</evidence>
<dbReference type="PANTHER" id="PTHR43651">
    <property type="entry name" value="1,4-ALPHA-GLUCAN-BRANCHING ENZYME"/>
    <property type="match status" value="1"/>
</dbReference>
<dbReference type="OrthoDB" id="9761875at2"/>
<feature type="domain" description="Glycosyl hydrolase family 13 catalytic" evidence="18">
    <location>
        <begin position="113"/>
        <end position="457"/>
    </location>
</feature>
<feature type="binding site" evidence="16">
    <location>
        <begin position="257"/>
        <end position="262"/>
    </location>
    <ligand>
        <name>substrate</name>
    </ligand>
</feature>
<evidence type="ECO:0000256" key="14">
    <source>
        <dbReference type="PIRNR" id="PIRNR006337"/>
    </source>
</evidence>
<reference evidence="19 20" key="1">
    <citation type="submission" date="2019-03" db="EMBL/GenBank/DDBJ databases">
        <title>Dyadobacter AR-3-6 sp. nov., isolated from arctic soil.</title>
        <authorList>
            <person name="Chaudhary D.K."/>
        </authorList>
    </citation>
    <scope>NUCLEOTIDE SEQUENCE [LARGE SCALE GENOMIC DNA]</scope>
    <source>
        <strain evidence="19 20">AR-3-6</strain>
    </source>
</reference>
<dbReference type="GO" id="GO:0005737">
    <property type="term" value="C:cytoplasm"/>
    <property type="evidence" value="ECO:0007669"/>
    <property type="project" value="UniProtKB-SubCell"/>
</dbReference>
<dbReference type="Pfam" id="PF00128">
    <property type="entry name" value="Alpha-amylase"/>
    <property type="match status" value="1"/>
</dbReference>
<evidence type="ECO:0000256" key="2">
    <source>
        <dbReference type="ARBA" id="ARBA00005199"/>
    </source>
</evidence>
<evidence type="ECO:0000313" key="19">
    <source>
        <dbReference type="EMBL" id="TDE14492.1"/>
    </source>
</evidence>
<feature type="binding site" evidence="16">
    <location>
        <begin position="321"/>
        <end position="325"/>
    </location>
    <ligand>
        <name>substrate</name>
    </ligand>
</feature>
<comment type="similarity">
    <text evidence="3 14">Belongs to the glycosyl hydrolase 13 family.</text>
</comment>
<dbReference type="SUPFAM" id="SSF51445">
    <property type="entry name" value="(Trans)glycosidases"/>
    <property type="match status" value="1"/>
</dbReference>
<organism evidence="19 20">
    <name type="scientific">Dyadobacter psychrotolerans</name>
    <dbReference type="NCBI Taxonomy" id="2541721"/>
    <lineage>
        <taxon>Bacteria</taxon>
        <taxon>Pseudomonadati</taxon>
        <taxon>Bacteroidota</taxon>
        <taxon>Cytophagia</taxon>
        <taxon>Cytophagales</taxon>
        <taxon>Spirosomataceae</taxon>
        <taxon>Dyadobacter</taxon>
    </lineage>
</organism>
<evidence type="ECO:0000256" key="9">
    <source>
        <dbReference type="ARBA" id="ARBA00023295"/>
    </source>
</evidence>
<dbReference type="Proteomes" id="UP000294850">
    <property type="component" value="Unassembled WGS sequence"/>
</dbReference>
<evidence type="ECO:0000256" key="5">
    <source>
        <dbReference type="ARBA" id="ARBA00015938"/>
    </source>
</evidence>
<dbReference type="InterPro" id="IPR044901">
    <property type="entry name" value="Trehalose_TreZ_E-set_sf"/>
</dbReference>
<dbReference type="Gene3D" id="1.10.10.760">
    <property type="entry name" value="E-set domains of sugar-utilizing enzymes"/>
    <property type="match status" value="1"/>
</dbReference>
<evidence type="ECO:0000259" key="18">
    <source>
        <dbReference type="SMART" id="SM00642"/>
    </source>
</evidence>
<dbReference type="InterPro" id="IPR013783">
    <property type="entry name" value="Ig-like_fold"/>
</dbReference>
<dbReference type="InterPro" id="IPR017853">
    <property type="entry name" value="GH"/>
</dbReference>
<evidence type="ECO:0000256" key="3">
    <source>
        <dbReference type="ARBA" id="ARBA00008061"/>
    </source>
</evidence>
<dbReference type="CDD" id="cd02853">
    <property type="entry name" value="E_set_MTHase_like_N"/>
    <property type="match status" value="1"/>
</dbReference>
<keyword evidence="9 14" id="KW-0326">Glycosidase</keyword>
<comment type="pathway">
    <text evidence="2 14">Glycan biosynthesis; trehalose biosynthesis.</text>
</comment>
<evidence type="ECO:0000256" key="16">
    <source>
        <dbReference type="PIRSR" id="PIRSR006337-2"/>
    </source>
</evidence>
<evidence type="ECO:0000256" key="13">
    <source>
        <dbReference type="NCBIfam" id="TIGR02402"/>
    </source>
</evidence>
<feature type="active site" description="Nucleophile" evidence="15">
    <location>
        <position position="259"/>
    </location>
</feature>
<dbReference type="GO" id="GO:0005992">
    <property type="term" value="P:trehalose biosynthetic process"/>
    <property type="evidence" value="ECO:0007669"/>
    <property type="project" value="UniProtKB-UniRule"/>
</dbReference>
<feature type="binding site" evidence="16">
    <location>
        <begin position="389"/>
        <end position="394"/>
    </location>
    <ligand>
        <name>substrate</name>
    </ligand>
</feature>
<evidence type="ECO:0000256" key="10">
    <source>
        <dbReference type="ARBA" id="ARBA00032057"/>
    </source>
</evidence>
<evidence type="ECO:0000256" key="1">
    <source>
        <dbReference type="ARBA" id="ARBA00004496"/>
    </source>
</evidence>
<dbReference type="PANTHER" id="PTHR43651:SF11">
    <property type="entry name" value="MALTO-OLIGOSYLTREHALOSE TREHALOHYDROLASE"/>
    <property type="match status" value="1"/>
</dbReference>
<protein>
    <recommendedName>
        <fullName evidence="5 13">Malto-oligosyltrehalose trehalohydrolase</fullName>
        <shortName evidence="14">MTHase</shortName>
        <ecNumber evidence="4 13">3.2.1.141</ecNumber>
    </recommendedName>
    <alternativeName>
        <fullName evidence="11 14">4-alpha-D-((1-&gt;4)-alpha-D-glucano)trehalose trehalohydrolase</fullName>
    </alternativeName>
    <alternativeName>
        <fullName evidence="10 14">Maltooligosyl trehalose trehalohydrolase</fullName>
    </alternativeName>
</protein>
<dbReference type="Gene3D" id="3.20.20.80">
    <property type="entry name" value="Glycosidases"/>
    <property type="match status" value="1"/>
</dbReference>
<feature type="site" description="Transition state stabilizer" evidence="17">
    <location>
        <position position="390"/>
    </location>
</feature>
<keyword evidence="8" id="KW-0119">Carbohydrate metabolism</keyword>
<dbReference type="EC" id="3.2.1.141" evidence="4 13"/>
<dbReference type="EMBL" id="SMFL01000005">
    <property type="protein sequence ID" value="TDE14492.1"/>
    <property type="molecule type" value="Genomic_DNA"/>
</dbReference>
<keyword evidence="20" id="KW-1185">Reference proteome</keyword>
<dbReference type="NCBIfam" id="TIGR02402">
    <property type="entry name" value="trehalose_TreZ"/>
    <property type="match status" value="1"/>
</dbReference>
<evidence type="ECO:0000256" key="8">
    <source>
        <dbReference type="ARBA" id="ARBA00023277"/>
    </source>
</evidence>
<accession>A0A4R5DK23</accession>
<feature type="active site" description="Proton donor" evidence="15">
    <location>
        <position position="296"/>
    </location>
</feature>
<keyword evidence="7 14" id="KW-0378">Hydrolase</keyword>
<dbReference type="PIRSF" id="PIRSF006337">
    <property type="entry name" value="Trehalose_TreZ"/>
    <property type="match status" value="1"/>
</dbReference>
<proteinExistence type="inferred from homology"/>
<dbReference type="SMART" id="SM00642">
    <property type="entry name" value="Aamy"/>
    <property type="match status" value="1"/>
</dbReference>
<comment type="subcellular location">
    <subcellularLocation>
        <location evidence="1 15">Cytoplasm</location>
    </subcellularLocation>
</comment>
<comment type="caution">
    <text evidence="19">The sequence shown here is derived from an EMBL/GenBank/DDBJ whole genome shotgun (WGS) entry which is preliminary data.</text>
</comment>
<evidence type="ECO:0000256" key="15">
    <source>
        <dbReference type="PIRSR" id="PIRSR006337-1"/>
    </source>
</evidence>
<dbReference type="InterPro" id="IPR014756">
    <property type="entry name" value="Ig_E-set"/>
</dbReference>
<dbReference type="AlphaFoldDB" id="A0A4R5DK23"/>
<name>A0A4R5DK23_9BACT</name>
<evidence type="ECO:0000256" key="6">
    <source>
        <dbReference type="ARBA" id="ARBA00022490"/>
    </source>
</evidence>
<dbReference type="InterPro" id="IPR012768">
    <property type="entry name" value="Trehalose_TreZ"/>
</dbReference>
<keyword evidence="6" id="KW-0963">Cytoplasm</keyword>
<evidence type="ECO:0000256" key="11">
    <source>
        <dbReference type="ARBA" id="ARBA00033284"/>
    </source>
</evidence>
<gene>
    <name evidence="19" type="primary">treZ</name>
    <name evidence="19" type="ORF">E0F88_14935</name>
</gene>